<evidence type="ECO:0000256" key="2">
    <source>
        <dbReference type="SAM" id="Phobius"/>
    </source>
</evidence>
<dbReference type="RefSeq" id="XP_009019796.1">
    <property type="nucleotide sequence ID" value="XM_009021548.1"/>
</dbReference>
<accession>T1ERR2</accession>
<reference evidence="3 5" key="2">
    <citation type="journal article" date="2013" name="Nature">
        <title>Insights into bilaterian evolution from three spiralian genomes.</title>
        <authorList>
            <person name="Simakov O."/>
            <person name="Marletaz F."/>
            <person name="Cho S.J."/>
            <person name="Edsinger-Gonzales E."/>
            <person name="Havlak P."/>
            <person name="Hellsten U."/>
            <person name="Kuo D.H."/>
            <person name="Larsson T."/>
            <person name="Lv J."/>
            <person name="Arendt D."/>
            <person name="Savage R."/>
            <person name="Osoegawa K."/>
            <person name="de Jong P."/>
            <person name="Grimwood J."/>
            <person name="Chapman J.A."/>
            <person name="Shapiro H."/>
            <person name="Aerts A."/>
            <person name="Otillar R.P."/>
            <person name="Terry A.Y."/>
            <person name="Boore J.L."/>
            <person name="Grigoriev I.V."/>
            <person name="Lindberg D.R."/>
            <person name="Seaver E.C."/>
            <person name="Weisblat D.A."/>
            <person name="Putnam N.H."/>
            <person name="Rokhsar D.S."/>
        </authorList>
    </citation>
    <scope>NUCLEOTIDE SEQUENCE</scope>
</reference>
<evidence type="ECO:0000313" key="5">
    <source>
        <dbReference type="Proteomes" id="UP000015101"/>
    </source>
</evidence>
<dbReference type="KEGG" id="hro:HELRODRAFT_161653"/>
<dbReference type="EMBL" id="KB096742">
    <property type="protein sequence ID" value="ESO02388.1"/>
    <property type="molecule type" value="Genomic_DNA"/>
</dbReference>
<gene>
    <name evidence="4" type="primary">20199262</name>
    <name evidence="3" type="ORF">HELRODRAFT_161653</name>
</gene>
<keyword evidence="2" id="KW-0472">Membrane</keyword>
<sequence>MESERKKDKKRRNEVLHDSSAGTGTRNLVMVLQITSYIQSGRLHTVRCSPEERNSHALLVIWPGSGQLSLLSPSWHRVHCTVKEFRGQIVKGQVVLLSSRSDCKGVKFVEMLINGDGLFVKFVGCLWLGGLGLMVCLK</sequence>
<dbReference type="AlphaFoldDB" id="T1ERR2"/>
<reference evidence="5" key="1">
    <citation type="submission" date="2012-12" db="EMBL/GenBank/DDBJ databases">
        <authorList>
            <person name="Hellsten U."/>
            <person name="Grimwood J."/>
            <person name="Chapman J.A."/>
            <person name="Shapiro H."/>
            <person name="Aerts A."/>
            <person name="Otillar R.P."/>
            <person name="Terry A.Y."/>
            <person name="Boore J.L."/>
            <person name="Simakov O."/>
            <person name="Marletaz F."/>
            <person name="Cho S.-J."/>
            <person name="Edsinger-Gonzales E."/>
            <person name="Havlak P."/>
            <person name="Kuo D.-H."/>
            <person name="Larsson T."/>
            <person name="Lv J."/>
            <person name="Arendt D."/>
            <person name="Savage R."/>
            <person name="Osoegawa K."/>
            <person name="de Jong P."/>
            <person name="Lindberg D.R."/>
            <person name="Seaver E.C."/>
            <person name="Weisblat D.A."/>
            <person name="Putnam N.H."/>
            <person name="Grigoriev I.V."/>
            <person name="Rokhsar D.S."/>
        </authorList>
    </citation>
    <scope>NUCLEOTIDE SEQUENCE</scope>
</reference>
<evidence type="ECO:0000313" key="3">
    <source>
        <dbReference type="EMBL" id="ESO02388.1"/>
    </source>
</evidence>
<dbReference type="InParanoid" id="T1ERR2"/>
<keyword evidence="2" id="KW-1133">Transmembrane helix</keyword>
<organism evidence="4 5">
    <name type="scientific">Helobdella robusta</name>
    <name type="common">Californian leech</name>
    <dbReference type="NCBI Taxonomy" id="6412"/>
    <lineage>
        <taxon>Eukaryota</taxon>
        <taxon>Metazoa</taxon>
        <taxon>Spiralia</taxon>
        <taxon>Lophotrochozoa</taxon>
        <taxon>Annelida</taxon>
        <taxon>Clitellata</taxon>
        <taxon>Hirudinea</taxon>
        <taxon>Rhynchobdellida</taxon>
        <taxon>Glossiphoniidae</taxon>
        <taxon>Helobdella</taxon>
    </lineage>
</organism>
<feature type="region of interest" description="Disordered" evidence="1">
    <location>
        <begin position="1"/>
        <end position="21"/>
    </location>
</feature>
<keyword evidence="5" id="KW-1185">Reference proteome</keyword>
<reference evidence="4" key="3">
    <citation type="submission" date="2015-06" db="UniProtKB">
        <authorList>
            <consortium name="EnsemblMetazoa"/>
        </authorList>
    </citation>
    <scope>IDENTIFICATION</scope>
</reference>
<dbReference type="EMBL" id="AMQM01000866">
    <property type="status" value="NOT_ANNOTATED_CDS"/>
    <property type="molecule type" value="Genomic_DNA"/>
</dbReference>
<dbReference type="HOGENOM" id="CLU_1857446_0_0_1"/>
<proteinExistence type="predicted"/>
<feature type="transmembrane region" description="Helical" evidence="2">
    <location>
        <begin position="118"/>
        <end position="137"/>
    </location>
</feature>
<dbReference type="EnsemblMetazoa" id="HelroT161653">
    <property type="protein sequence ID" value="HelroP161653"/>
    <property type="gene ID" value="HelroG161653"/>
</dbReference>
<evidence type="ECO:0000313" key="4">
    <source>
        <dbReference type="EnsemblMetazoa" id="HelroP161653"/>
    </source>
</evidence>
<dbReference type="CTD" id="20199262"/>
<feature type="compositionally biased region" description="Basic and acidic residues" evidence="1">
    <location>
        <begin position="1"/>
        <end position="17"/>
    </location>
</feature>
<dbReference type="GeneID" id="20199262"/>
<dbReference type="Proteomes" id="UP000015101">
    <property type="component" value="Unassembled WGS sequence"/>
</dbReference>
<name>T1ERR2_HELRO</name>
<protein>
    <submittedName>
        <fullName evidence="3 4">Uncharacterized protein</fullName>
    </submittedName>
</protein>
<keyword evidence="2" id="KW-0812">Transmembrane</keyword>
<evidence type="ECO:0000256" key="1">
    <source>
        <dbReference type="SAM" id="MobiDB-lite"/>
    </source>
</evidence>